<name>A0A8W7PAZ9_ANOCL</name>
<evidence type="ECO:0000256" key="1">
    <source>
        <dbReference type="SAM" id="Phobius"/>
    </source>
</evidence>
<keyword evidence="1" id="KW-0812">Transmembrane</keyword>
<keyword evidence="1" id="KW-1133">Transmembrane helix</keyword>
<protein>
    <submittedName>
        <fullName evidence="2">Uncharacterized protein</fullName>
    </submittedName>
</protein>
<keyword evidence="1" id="KW-0472">Membrane</keyword>
<evidence type="ECO:0000313" key="2">
    <source>
        <dbReference type="EnsemblMetazoa" id="ACOM028340-PA.1"/>
    </source>
</evidence>
<organism evidence="2">
    <name type="scientific">Anopheles coluzzii</name>
    <name type="common">African malaria mosquito</name>
    <dbReference type="NCBI Taxonomy" id="1518534"/>
    <lineage>
        <taxon>Eukaryota</taxon>
        <taxon>Metazoa</taxon>
        <taxon>Ecdysozoa</taxon>
        <taxon>Arthropoda</taxon>
        <taxon>Hexapoda</taxon>
        <taxon>Insecta</taxon>
        <taxon>Pterygota</taxon>
        <taxon>Neoptera</taxon>
        <taxon>Endopterygota</taxon>
        <taxon>Diptera</taxon>
        <taxon>Nematocera</taxon>
        <taxon>Culicoidea</taxon>
        <taxon>Culicidae</taxon>
        <taxon>Anophelinae</taxon>
        <taxon>Anopheles</taxon>
    </lineage>
</organism>
<feature type="transmembrane region" description="Helical" evidence="1">
    <location>
        <begin position="88"/>
        <end position="105"/>
    </location>
</feature>
<accession>A0A8W7PAZ9</accession>
<sequence>MNKIVIVTKASPDGGTRAIGLLEAAAPFARIDRIVLVEIARIDERFDAPLVLVVLEIVQLLRRQLAVVVQVKVAKHPARLQLAGGREVYLVLLLLVLAPLLAVGHDDREPVEQPVTDGSQLLRFAFARFHPWVTWVKDSKGDKQVREDENQKGVVP</sequence>
<dbReference type="AlphaFoldDB" id="A0A8W7PAZ9"/>
<proteinExistence type="predicted"/>
<dbReference type="Proteomes" id="UP000075882">
    <property type="component" value="Unassembled WGS sequence"/>
</dbReference>
<dbReference type="EnsemblMetazoa" id="ACOM028340-RA">
    <property type="protein sequence ID" value="ACOM028340-PA.1"/>
    <property type="gene ID" value="ACOM028340"/>
</dbReference>
<reference evidence="2" key="1">
    <citation type="submission" date="2022-08" db="UniProtKB">
        <authorList>
            <consortium name="EnsemblMetazoa"/>
        </authorList>
    </citation>
    <scope>IDENTIFICATION</scope>
</reference>